<dbReference type="Proteomes" id="UP001152797">
    <property type="component" value="Unassembled WGS sequence"/>
</dbReference>
<feature type="region of interest" description="Disordered" evidence="1">
    <location>
        <begin position="600"/>
        <end position="643"/>
    </location>
</feature>
<accession>A0A9P1M1S4</accession>
<reference evidence="2" key="1">
    <citation type="submission" date="2022-10" db="EMBL/GenBank/DDBJ databases">
        <authorList>
            <person name="Chen Y."/>
            <person name="Dougan E. K."/>
            <person name="Chan C."/>
            <person name="Rhodes N."/>
            <person name="Thang M."/>
        </authorList>
    </citation>
    <scope>NUCLEOTIDE SEQUENCE</scope>
</reference>
<dbReference type="EMBL" id="CAMXCT020006726">
    <property type="protein sequence ID" value="CAL1172371.1"/>
    <property type="molecule type" value="Genomic_DNA"/>
</dbReference>
<sequence>MDASVFEGDAHLEQLMTYFDTVVASKNLGQHLQDVFGDDDKMDKAIFHYVLDGASIPASKAPLNLIPVDSMEEFWLPLNKFNFGPDSKNGFYPSNQQYAAHFGEFLLRGYKPAMGTIDCKFPFRDSTRAIKDGSVGIVDGFTKVLIMLAIVGFLVELEVNRDDLNGTRLGESLKSFAAIRCTYQHYDNPSHHFLLSLKLGYVTAEKISPSPISMLADIQQAINIERKMNKSNKALKDIMARVVSDYNKMVSIKRHKIDGARRNLIYNLLRLPQACLDLLHKHYDGYRHEQSGLPHDVLTHDFFVPGSTTRKDCDIYKGKELFSTILTTSPETCATYFKRAIEDFCRRAGQSATVKKKKQSQISEDEHFLLHDVCCLWLWVKQKMAESFTVTEVEKHQELFDKGHLDSDLSAILKSGEPPVFERIPFILEAQGKMMIDYVASHQDRSKNALLKSIEATYLAWVEDLRADEAQFVSDRILMEKEGQKTRNRLIKQLEDCHNRAWEAVAEFMGQNLAVFAGKVAEGESTVMPKSRSWLRETIQENANSQDDHSICLWMNCTTIGILGAHHKNFIYNYVANVLADYPLNGICFLVFPNRAGMQDVTSRKRPKAEEDDPDVKGGDDSDEDEHGLKKEEPKDDDSKEAEAVEVRDIRYAIEKEFAMKERNLRVRNLTWIFDTDTVYGKRDGVVTGLAIVNRDSRNLFRSTRGFKTGTVHQVKMHPRSQMFKPEQASPGRLPHLGRAFTDVQELKQVAAGTHFIKATLGAFGIPTSKLTLLVDLFGYDAFPALTCIEASGSDLATRVGNQLYELGRAGSIKIPSFPDFTPHLEGLKAGAITERTQPFKVTAVRGNNLMVLDSFAKRTAGSAEDDDAERPAKKLKLETCSELDVSKIPNVQTLQINNTCDLIAGGDTMEKVYLSSRSKNQFLDKRELFSMGPGEWRDGQEAAEVLQDVEGRWFSFNVNKQSLIILEKKSLPQHLMEMESLEMAISLQALMVDMQDLGEVKVDVSHHTFNETMGDWVNSKQLVFVMDEFVAPDSGKKGKEKKSKKNLTFKNFGSALSVSAMKSSKSVCIAWRCRIDCSAEKGTKVLMPIRPVACLEGIVDLGESVVRLV</sequence>
<dbReference type="EMBL" id="CAMXCT010006726">
    <property type="protein sequence ID" value="CAI4018996.1"/>
    <property type="molecule type" value="Genomic_DNA"/>
</dbReference>
<dbReference type="EMBL" id="CAMXCT030006726">
    <property type="protein sequence ID" value="CAL4806308.1"/>
    <property type="molecule type" value="Genomic_DNA"/>
</dbReference>
<gene>
    <name evidence="2" type="ORF">C1SCF055_LOCUS43525</name>
</gene>
<name>A0A9P1M1S4_9DINO</name>
<comment type="caution">
    <text evidence="2">The sequence shown here is derived from an EMBL/GenBank/DDBJ whole genome shotgun (WGS) entry which is preliminary data.</text>
</comment>
<protein>
    <submittedName>
        <fullName evidence="2">Uncharacterized protein</fullName>
    </submittedName>
</protein>
<reference evidence="3 4" key="2">
    <citation type="submission" date="2024-05" db="EMBL/GenBank/DDBJ databases">
        <authorList>
            <person name="Chen Y."/>
            <person name="Shah S."/>
            <person name="Dougan E. K."/>
            <person name="Thang M."/>
            <person name="Chan C."/>
        </authorList>
    </citation>
    <scope>NUCLEOTIDE SEQUENCE [LARGE SCALE GENOMIC DNA]</scope>
</reference>
<evidence type="ECO:0000313" key="2">
    <source>
        <dbReference type="EMBL" id="CAI4018996.1"/>
    </source>
</evidence>
<dbReference type="AlphaFoldDB" id="A0A9P1M1S4"/>
<keyword evidence="4" id="KW-1185">Reference proteome</keyword>
<organism evidence="2">
    <name type="scientific">Cladocopium goreaui</name>
    <dbReference type="NCBI Taxonomy" id="2562237"/>
    <lineage>
        <taxon>Eukaryota</taxon>
        <taxon>Sar</taxon>
        <taxon>Alveolata</taxon>
        <taxon>Dinophyceae</taxon>
        <taxon>Suessiales</taxon>
        <taxon>Symbiodiniaceae</taxon>
        <taxon>Cladocopium</taxon>
    </lineage>
</organism>
<evidence type="ECO:0000313" key="3">
    <source>
        <dbReference type="EMBL" id="CAL4806308.1"/>
    </source>
</evidence>
<proteinExistence type="predicted"/>
<evidence type="ECO:0000313" key="4">
    <source>
        <dbReference type="Proteomes" id="UP001152797"/>
    </source>
</evidence>
<feature type="compositionally biased region" description="Basic and acidic residues" evidence="1">
    <location>
        <begin position="627"/>
        <end position="643"/>
    </location>
</feature>
<evidence type="ECO:0000256" key="1">
    <source>
        <dbReference type="SAM" id="MobiDB-lite"/>
    </source>
</evidence>